<reference evidence="2" key="1">
    <citation type="submission" date="2023-01" db="EMBL/GenBank/DDBJ databases">
        <title>The growth and conidiation of Purpureocillium lavendulum are regulated by nitrogen source and histone H3K14 acetylation.</title>
        <authorList>
            <person name="Tang P."/>
            <person name="Han J."/>
            <person name="Zhang C."/>
            <person name="Tang P."/>
            <person name="Qi F."/>
            <person name="Zhang K."/>
            <person name="Liang L."/>
        </authorList>
    </citation>
    <scope>NUCLEOTIDE SEQUENCE</scope>
    <source>
        <strain evidence="2">YMF1.00683</strain>
    </source>
</reference>
<evidence type="ECO:0000313" key="2">
    <source>
        <dbReference type="EMBL" id="KAJ6443203.1"/>
    </source>
</evidence>
<sequence length="430" mass="44126">MSSLRAEDSRLHAYTTSPVNGQDVDIYNGTKSPEPFRFPAAAMKTPHARLAVLSGLAAVASASALPPGSVPLRCATICGPVVELSALCSTPPRRLAKRQSVEAPPMAKRDWSDSSGSSNEDGEHSAPEKRAFIITFVAPPPTSLPFEPTATTRDARPPSMWAQQAVPSRISHVHPVIVAPTTTTETTTAATYLHHEQYVSVPPAATRSTMAPFTTTGLALGANGPPQDTTMHPAVVVPSVIGGVPPSAPWIATSTSSFAAPPTTTTTMEPIPIPTPTSSTTTMTATTTTSADAATTGVGDDMDMRQDGDNGDGDGDGDDDGDGLTPEEACVCKNTSFDVPLVSGLCADCIMQGGDMHSNMNLIMTTCGFPTVGYTPARDSVAQNVDVKASRPPPGPRKGTAGGGASRPRVGAADAAAAVVALALVAAIFA</sequence>
<evidence type="ECO:0000256" key="1">
    <source>
        <dbReference type="SAM" id="MobiDB-lite"/>
    </source>
</evidence>
<evidence type="ECO:0000313" key="3">
    <source>
        <dbReference type="Proteomes" id="UP001163105"/>
    </source>
</evidence>
<dbReference type="Proteomes" id="UP001163105">
    <property type="component" value="Unassembled WGS sequence"/>
</dbReference>
<keyword evidence="3" id="KW-1185">Reference proteome</keyword>
<feature type="region of interest" description="Disordered" evidence="1">
    <location>
        <begin position="93"/>
        <end position="126"/>
    </location>
</feature>
<comment type="caution">
    <text evidence="2">The sequence shown here is derived from an EMBL/GenBank/DDBJ whole genome shotgun (WGS) entry which is preliminary data.</text>
</comment>
<proteinExistence type="predicted"/>
<accession>A0AB34FUP9</accession>
<dbReference type="AlphaFoldDB" id="A0AB34FUP9"/>
<gene>
    <name evidence="2" type="ORF">O9K51_04382</name>
</gene>
<protein>
    <submittedName>
        <fullName evidence="2">Guanyl-nucleotide exchange factor (Sec7)</fullName>
    </submittedName>
</protein>
<name>A0AB34FUP9_9HYPO</name>
<feature type="compositionally biased region" description="Low complexity" evidence="1">
    <location>
        <begin position="259"/>
        <end position="299"/>
    </location>
</feature>
<dbReference type="EMBL" id="JAQHRD010000003">
    <property type="protein sequence ID" value="KAJ6443203.1"/>
    <property type="molecule type" value="Genomic_DNA"/>
</dbReference>
<feature type="region of interest" description="Disordered" evidence="1">
    <location>
        <begin position="384"/>
        <end position="407"/>
    </location>
</feature>
<feature type="region of interest" description="Disordered" evidence="1">
    <location>
        <begin position="259"/>
        <end position="322"/>
    </location>
</feature>
<organism evidence="2 3">
    <name type="scientific">Purpureocillium lavendulum</name>
    <dbReference type="NCBI Taxonomy" id="1247861"/>
    <lineage>
        <taxon>Eukaryota</taxon>
        <taxon>Fungi</taxon>
        <taxon>Dikarya</taxon>
        <taxon>Ascomycota</taxon>
        <taxon>Pezizomycotina</taxon>
        <taxon>Sordariomycetes</taxon>
        <taxon>Hypocreomycetidae</taxon>
        <taxon>Hypocreales</taxon>
        <taxon>Ophiocordycipitaceae</taxon>
        <taxon>Purpureocillium</taxon>
    </lineage>
</organism>
<feature type="compositionally biased region" description="Acidic residues" evidence="1">
    <location>
        <begin position="309"/>
        <end position="322"/>
    </location>
</feature>